<dbReference type="Proteomes" id="UP000790787">
    <property type="component" value="Chromosome 23"/>
</dbReference>
<organism evidence="1 2">
    <name type="scientific">Nicotiana tabacum</name>
    <name type="common">Common tobacco</name>
    <dbReference type="NCBI Taxonomy" id="4097"/>
    <lineage>
        <taxon>Eukaryota</taxon>
        <taxon>Viridiplantae</taxon>
        <taxon>Streptophyta</taxon>
        <taxon>Embryophyta</taxon>
        <taxon>Tracheophyta</taxon>
        <taxon>Spermatophyta</taxon>
        <taxon>Magnoliopsida</taxon>
        <taxon>eudicotyledons</taxon>
        <taxon>Gunneridae</taxon>
        <taxon>Pentapetalae</taxon>
        <taxon>asterids</taxon>
        <taxon>lamiids</taxon>
        <taxon>Solanales</taxon>
        <taxon>Solanaceae</taxon>
        <taxon>Nicotianoideae</taxon>
        <taxon>Nicotianeae</taxon>
        <taxon>Nicotiana</taxon>
    </lineage>
</organism>
<reference evidence="2" key="2">
    <citation type="submission" date="2025-08" db="UniProtKB">
        <authorList>
            <consortium name="RefSeq"/>
        </authorList>
    </citation>
    <scope>IDENTIFICATION</scope>
    <source>
        <tissue evidence="2">Leaf</tissue>
    </source>
</reference>
<protein>
    <submittedName>
        <fullName evidence="2">Uncharacterized protein LOC142177379</fullName>
    </submittedName>
</protein>
<gene>
    <name evidence="2" type="primary">LOC142177379</name>
</gene>
<accession>A0AC58TXM0</accession>
<evidence type="ECO:0000313" key="2">
    <source>
        <dbReference type="RefSeq" id="XP_075101961.1"/>
    </source>
</evidence>
<keyword evidence="1" id="KW-1185">Reference proteome</keyword>
<name>A0AC58TXM0_TOBAC</name>
<evidence type="ECO:0000313" key="1">
    <source>
        <dbReference type="Proteomes" id="UP000790787"/>
    </source>
</evidence>
<proteinExistence type="predicted"/>
<reference evidence="1" key="1">
    <citation type="journal article" date="2014" name="Nat. Commun.">
        <title>The tobacco genome sequence and its comparison with those of tomato and potato.</title>
        <authorList>
            <person name="Sierro N."/>
            <person name="Battey J.N."/>
            <person name="Ouadi S."/>
            <person name="Bakaher N."/>
            <person name="Bovet L."/>
            <person name="Willig A."/>
            <person name="Goepfert S."/>
            <person name="Peitsch M.C."/>
            <person name="Ivanov N.V."/>
        </authorList>
    </citation>
    <scope>NUCLEOTIDE SEQUENCE [LARGE SCALE GENOMIC DNA]</scope>
</reference>
<sequence>MDQIPRAPPVLKEPDSKKYTQLPYKPTATPELIPKRFTISDVLKYDGTLDSQEHITTNTTTMMGNDLLPHEIESVLLKKFGEARTKGALTWYSLLPENSIDSFQMLVDSFIKAHAGARKVQARKANIFRIAQGESELLQKFVTRFQKERMLLPAIPDEWAAEAFTKGLNPRSFDASQKLKESLLKFQATIWADFHNRYESKISIEDDQLGFPTSVKGRDREKNKDKSKEDFDMDRRGFRSADRFVTDKKIDRGRNNRSLQDKKTSGSRDSSYPRLSEYNFNVSVVELVSSMRNIKEVWFPKPMKSDPSQRGPNLWCEYHGTNGHWTGDCRHLREEVATLLKNGHLREFLSDRTKNNYGRNRDNMKPPKAGEDPPRLTIYIIFGGNEINRVIFSAVKKTKVSVTHSKRLREVAEDDITFIEEDADGLFLPHNDALVISLNDLDFKIKRVLVDPESSDNIIQWRVLEQDKLTGSIIPSIKLLVGFSLVRVTTTEERSCCLRMSKG</sequence>
<dbReference type="RefSeq" id="XP_075101961.1">
    <property type="nucleotide sequence ID" value="XM_075245860.1"/>
</dbReference>